<dbReference type="InterPro" id="IPR025303">
    <property type="entry name" value="PdaC"/>
</dbReference>
<keyword evidence="2" id="KW-0789">Thiol protease inhibitor</keyword>
<dbReference type="InterPro" id="IPR037126">
    <property type="entry name" value="PdaC/RsiV-like_sf"/>
</dbReference>
<feature type="domain" description="Proteinase inhibitor I42 chagasin" evidence="4">
    <location>
        <begin position="284"/>
        <end position="372"/>
    </location>
</feature>
<dbReference type="Proteomes" id="UP000295500">
    <property type="component" value="Unassembled WGS sequence"/>
</dbReference>
<feature type="domain" description="Deacetylase PdaC" evidence="6">
    <location>
        <begin position="76"/>
        <end position="161"/>
    </location>
</feature>
<reference evidence="7 8" key="1">
    <citation type="submission" date="2019-03" db="EMBL/GenBank/DDBJ databases">
        <title>Genomic Encyclopedia of Type Strains, Phase IV (KMG-IV): sequencing the most valuable type-strain genomes for metagenomic binning, comparative biology and taxonomic classification.</title>
        <authorList>
            <person name="Goeker M."/>
        </authorList>
    </citation>
    <scope>NUCLEOTIDE SEQUENCE [LARGE SCALE GENOMIC DNA]</scope>
    <source>
        <strain evidence="7 8">DSM 28287</strain>
    </source>
</reference>
<name>A0A4R6PX65_9FIRM</name>
<evidence type="ECO:0000256" key="2">
    <source>
        <dbReference type="ARBA" id="ARBA00022704"/>
    </source>
</evidence>
<dbReference type="Gene3D" id="2.60.40.2020">
    <property type="match status" value="1"/>
</dbReference>
<evidence type="ECO:0000259" key="5">
    <source>
        <dbReference type="Pfam" id="PF11738"/>
    </source>
</evidence>
<dbReference type="EMBL" id="SNXO01000068">
    <property type="protein sequence ID" value="TDP44782.1"/>
    <property type="molecule type" value="Genomic_DNA"/>
</dbReference>
<evidence type="ECO:0000259" key="4">
    <source>
        <dbReference type="Pfam" id="PF09394"/>
    </source>
</evidence>
<keyword evidence="3" id="KW-0732">Signal</keyword>
<dbReference type="Pfam" id="PF13739">
    <property type="entry name" value="PdaC"/>
    <property type="match status" value="1"/>
</dbReference>
<evidence type="ECO:0000313" key="7">
    <source>
        <dbReference type="EMBL" id="TDP44782.1"/>
    </source>
</evidence>
<evidence type="ECO:0000259" key="6">
    <source>
        <dbReference type="Pfam" id="PF13739"/>
    </source>
</evidence>
<evidence type="ECO:0000256" key="3">
    <source>
        <dbReference type="SAM" id="SignalP"/>
    </source>
</evidence>
<dbReference type="RefSeq" id="WP_133529367.1">
    <property type="nucleotide sequence ID" value="NZ_CALCQM010000091.1"/>
</dbReference>
<dbReference type="OrthoDB" id="9816096at2"/>
<sequence>MIKIKKLFIAIVSAAMITAMCVPVMADDGSTSSEITPAAAGSTETATTDTVYGQSVYANDLKICKKTMKIKKVKGLKASIKYPVIKGMKNKTIQRSINASILREAKKQLAYGRKSAGELRKNGYKNVKCETRLTYSVKYNQNGVLSIVINEYQYTGGAHGSMYRLCKNYDLETGKNIRITDIFSNVNGAKTYINSSIRAAIDKSVAAGDVDEITKFKTIKKNDSFYFGTKGITVVFQQNSYFTYASGIQYYALPYSELSAYLDPDYSFLSTEGISLDSSKTNTLAKGQLAYVVLDSNSSTGYIWKCKSSDSKVLKIISQRYISSNADDNISGAGGKEIILVKGISEGNATLQCNYIRDWQGGEEGDSFTYSVEVK</sequence>
<evidence type="ECO:0000313" key="8">
    <source>
        <dbReference type="Proteomes" id="UP000295500"/>
    </source>
</evidence>
<feature type="domain" description="DUF3298" evidence="5">
    <location>
        <begin position="181"/>
        <end position="256"/>
    </location>
</feature>
<dbReference type="InterPro" id="IPR021729">
    <property type="entry name" value="DUF3298"/>
</dbReference>
<dbReference type="InterPro" id="IPR036331">
    <property type="entry name" value="Chagasin-like_sf"/>
</dbReference>
<protein>
    <submittedName>
        <fullName evidence="7">Putative secreted protein</fullName>
    </submittedName>
</protein>
<dbReference type="PANTHER" id="PTHR36530">
    <property type="entry name" value="INHIBITOR OF CYSTEINE PEPTIDASE"/>
    <property type="match status" value="1"/>
</dbReference>
<feature type="chain" id="PRO_5020598823" evidence="3">
    <location>
        <begin position="27"/>
        <end position="375"/>
    </location>
</feature>
<evidence type="ECO:0000256" key="1">
    <source>
        <dbReference type="ARBA" id="ARBA00022690"/>
    </source>
</evidence>
<dbReference type="Pfam" id="PF11738">
    <property type="entry name" value="DUF3298"/>
    <property type="match status" value="1"/>
</dbReference>
<gene>
    <name evidence="7" type="ORF">EV211_1683</name>
</gene>
<proteinExistence type="predicted"/>
<dbReference type="SUPFAM" id="SSF141066">
    <property type="entry name" value="ICP-like"/>
    <property type="match status" value="1"/>
</dbReference>
<feature type="signal peptide" evidence="3">
    <location>
        <begin position="1"/>
        <end position="26"/>
    </location>
</feature>
<accession>A0A4R6PX65</accession>
<comment type="caution">
    <text evidence="7">The sequence shown here is derived from an EMBL/GenBank/DDBJ whole genome shotgun (WGS) entry which is preliminary data.</text>
</comment>
<dbReference type="Gene3D" id="3.90.640.20">
    <property type="entry name" value="Heat-shock cognate protein, ATPase"/>
    <property type="match status" value="1"/>
</dbReference>
<keyword evidence="8" id="KW-1185">Reference proteome</keyword>
<dbReference type="AlphaFoldDB" id="A0A4R6PX65"/>
<dbReference type="InterPro" id="IPR018990">
    <property type="entry name" value="Prot_inh_I42_chagasin"/>
</dbReference>
<dbReference type="PANTHER" id="PTHR36530:SF1">
    <property type="entry name" value="AMOEBIASIN-1"/>
    <property type="match status" value="1"/>
</dbReference>
<dbReference type="GO" id="GO:0004869">
    <property type="term" value="F:cysteine-type endopeptidase inhibitor activity"/>
    <property type="evidence" value="ECO:0007669"/>
    <property type="project" value="UniProtKB-KW"/>
</dbReference>
<dbReference type="InterPro" id="IPR052781">
    <property type="entry name" value="Cys_protease_inhibitor_I42"/>
</dbReference>
<dbReference type="Pfam" id="PF09394">
    <property type="entry name" value="Inhibitor_I42"/>
    <property type="match status" value="1"/>
</dbReference>
<dbReference type="Gene3D" id="3.30.565.40">
    <property type="entry name" value="Fervidobacterium nodosum Rt17-B1 like"/>
    <property type="match status" value="1"/>
</dbReference>
<keyword evidence="1" id="KW-0646">Protease inhibitor</keyword>
<organism evidence="7 8">
    <name type="scientific">Aminicella lysinilytica</name>
    <dbReference type="NCBI Taxonomy" id="433323"/>
    <lineage>
        <taxon>Bacteria</taxon>
        <taxon>Bacillati</taxon>
        <taxon>Bacillota</taxon>
        <taxon>Clostridia</taxon>
        <taxon>Peptostreptococcales</taxon>
        <taxon>Anaerovoracaceae</taxon>
        <taxon>Aminicella</taxon>
    </lineage>
</organism>